<reference evidence="7" key="1">
    <citation type="journal article" date="2014" name="Proc. Natl. Acad. Sci. U.S.A.">
        <title>Extensive sampling of basidiomycete genomes demonstrates inadequacy of the white-rot/brown-rot paradigm for wood decay fungi.</title>
        <authorList>
            <person name="Riley R."/>
            <person name="Salamov A.A."/>
            <person name="Brown D.W."/>
            <person name="Nagy L.G."/>
            <person name="Floudas D."/>
            <person name="Held B.W."/>
            <person name="Levasseur A."/>
            <person name="Lombard V."/>
            <person name="Morin E."/>
            <person name="Otillar R."/>
            <person name="Lindquist E.A."/>
            <person name="Sun H."/>
            <person name="LaButti K.M."/>
            <person name="Schmutz J."/>
            <person name="Jabbour D."/>
            <person name="Luo H."/>
            <person name="Baker S.E."/>
            <person name="Pisabarro A.G."/>
            <person name="Walton J.D."/>
            <person name="Blanchette R.A."/>
            <person name="Henrissat B."/>
            <person name="Martin F."/>
            <person name="Cullen D."/>
            <person name="Hibbett D.S."/>
            <person name="Grigoriev I.V."/>
        </authorList>
    </citation>
    <scope>NUCLEOTIDE SEQUENCE [LARGE SCALE GENOMIC DNA]</scope>
    <source>
        <strain evidence="7">MUCL 33604</strain>
    </source>
</reference>
<dbReference type="STRING" id="933084.A0A067Q5G3"/>
<dbReference type="GO" id="GO:0004671">
    <property type="term" value="F:protein C-terminal S-isoprenylcysteine carboxyl O-methyltransferase activity"/>
    <property type="evidence" value="ECO:0007669"/>
    <property type="project" value="UniProtKB-EC"/>
</dbReference>
<dbReference type="InterPro" id="IPR007269">
    <property type="entry name" value="ICMT_MeTrfase"/>
</dbReference>
<keyword evidence="5" id="KW-0808">Transferase</keyword>
<organism evidence="6 7">
    <name type="scientific">Jaapia argillacea MUCL 33604</name>
    <dbReference type="NCBI Taxonomy" id="933084"/>
    <lineage>
        <taxon>Eukaryota</taxon>
        <taxon>Fungi</taxon>
        <taxon>Dikarya</taxon>
        <taxon>Basidiomycota</taxon>
        <taxon>Agaricomycotina</taxon>
        <taxon>Agaricomycetes</taxon>
        <taxon>Agaricomycetidae</taxon>
        <taxon>Jaapiales</taxon>
        <taxon>Jaapiaceae</taxon>
        <taxon>Jaapia</taxon>
    </lineage>
</organism>
<dbReference type="PANTHER" id="PTHR43847:SF1">
    <property type="entry name" value="BLL3993 PROTEIN"/>
    <property type="match status" value="1"/>
</dbReference>
<evidence type="ECO:0000313" key="7">
    <source>
        <dbReference type="Proteomes" id="UP000027265"/>
    </source>
</evidence>
<evidence type="ECO:0000256" key="2">
    <source>
        <dbReference type="ARBA" id="ARBA00022692"/>
    </source>
</evidence>
<comment type="caution">
    <text evidence="5">Lacks conserved residue(s) required for the propagation of feature annotation.</text>
</comment>
<dbReference type="HOGENOM" id="CLU_107690_0_0_1"/>
<feature type="transmembrane region" description="Helical" evidence="5">
    <location>
        <begin position="117"/>
        <end position="141"/>
    </location>
</feature>
<dbReference type="Proteomes" id="UP000027265">
    <property type="component" value="Unassembled WGS sequence"/>
</dbReference>
<comment type="catalytic activity">
    <reaction evidence="5">
        <text>[protein]-C-terminal S-[(2E,6E)-farnesyl]-L-cysteine + S-adenosyl-L-methionine = [protein]-C-terminal S-[(2E,6E)-farnesyl]-L-cysteine methyl ester + S-adenosyl-L-homocysteine</text>
        <dbReference type="Rhea" id="RHEA:21672"/>
        <dbReference type="Rhea" id="RHEA-COMP:12125"/>
        <dbReference type="Rhea" id="RHEA-COMP:12126"/>
        <dbReference type="ChEBI" id="CHEBI:57856"/>
        <dbReference type="ChEBI" id="CHEBI:59789"/>
        <dbReference type="ChEBI" id="CHEBI:90510"/>
        <dbReference type="ChEBI" id="CHEBI:90511"/>
        <dbReference type="EC" id="2.1.1.100"/>
    </reaction>
</comment>
<evidence type="ECO:0000256" key="5">
    <source>
        <dbReference type="RuleBase" id="RU362022"/>
    </source>
</evidence>
<accession>A0A067Q5G3</accession>
<evidence type="ECO:0000313" key="6">
    <source>
        <dbReference type="EMBL" id="KDQ62293.1"/>
    </source>
</evidence>
<dbReference type="EMBL" id="KL197711">
    <property type="protein sequence ID" value="KDQ62293.1"/>
    <property type="molecule type" value="Genomic_DNA"/>
</dbReference>
<keyword evidence="7" id="KW-1185">Reference proteome</keyword>
<dbReference type="Gene3D" id="1.20.120.1630">
    <property type="match status" value="1"/>
</dbReference>
<keyword evidence="3 5" id="KW-1133">Transmembrane helix</keyword>
<dbReference type="Pfam" id="PF04140">
    <property type="entry name" value="ICMT"/>
    <property type="match status" value="1"/>
</dbReference>
<feature type="transmembrane region" description="Helical" evidence="5">
    <location>
        <begin position="12"/>
        <end position="36"/>
    </location>
</feature>
<evidence type="ECO:0000256" key="3">
    <source>
        <dbReference type="ARBA" id="ARBA00022989"/>
    </source>
</evidence>
<keyword evidence="5" id="KW-0489">Methyltransferase</keyword>
<evidence type="ECO:0000256" key="4">
    <source>
        <dbReference type="ARBA" id="ARBA00023136"/>
    </source>
</evidence>
<dbReference type="EC" id="2.1.1.100" evidence="5"/>
<dbReference type="InterPro" id="IPR052527">
    <property type="entry name" value="Metal_cation-efflux_comp"/>
</dbReference>
<name>A0A067Q5G3_9AGAM</name>
<dbReference type="PANTHER" id="PTHR43847">
    <property type="entry name" value="BLL3993 PROTEIN"/>
    <property type="match status" value="1"/>
</dbReference>
<keyword evidence="2 5" id="KW-0812">Transmembrane</keyword>
<dbReference type="AlphaFoldDB" id="A0A067Q5G3"/>
<dbReference type="GO" id="GO:0032259">
    <property type="term" value="P:methylation"/>
    <property type="evidence" value="ECO:0007669"/>
    <property type="project" value="UniProtKB-KW"/>
</dbReference>
<dbReference type="GO" id="GO:0005789">
    <property type="term" value="C:endoplasmic reticulum membrane"/>
    <property type="evidence" value="ECO:0007669"/>
    <property type="project" value="UniProtKB-SubCell"/>
</dbReference>
<dbReference type="OrthoDB" id="422086at2759"/>
<gene>
    <name evidence="6" type="ORF">JAAARDRAFT_54266</name>
</gene>
<evidence type="ECO:0000256" key="1">
    <source>
        <dbReference type="ARBA" id="ARBA00004141"/>
    </source>
</evidence>
<keyword evidence="4 5" id="KW-0472">Membrane</keyword>
<keyword evidence="5" id="KW-0256">Endoplasmic reticulum</keyword>
<comment type="subcellular location">
    <subcellularLocation>
        <location evidence="5">Endoplasmic reticulum membrane</location>
        <topology evidence="5">Multi-pass membrane protein</topology>
    </subcellularLocation>
    <subcellularLocation>
        <location evidence="1">Membrane</location>
        <topology evidence="1">Multi-pass membrane protein</topology>
    </subcellularLocation>
</comment>
<dbReference type="InParanoid" id="A0A067Q5G3"/>
<keyword evidence="5" id="KW-0949">S-adenosyl-L-methionine</keyword>
<comment type="similarity">
    <text evidence="5">Belongs to the class VI-like SAM-binding methyltransferase superfamily. Isoprenylcysteine carboxyl methyltransferase family.</text>
</comment>
<proteinExistence type="inferred from homology"/>
<protein>
    <recommendedName>
        <fullName evidence="5">Protein-S-isoprenylcysteine O-methyltransferase</fullName>
        <ecNumber evidence="5">2.1.1.100</ecNumber>
    </recommendedName>
</protein>
<sequence length="176" mass="19278">MPRSPGGVRATFKFLAISVSLPTLVYTGAVALNGFAQPTWMEDFGFSQNTSVREKAGLRTIACIATLGLWKLWDGVYGCIGTQLAPIGVGEKPQLVKTGPYGYVRHPTYSLVLVQELLFSVMFWSWIPLAACGVIAIAFAVKIPVEEQKLLEDPRIGPAFKEYKSQVTSRILPGVW</sequence>